<evidence type="ECO:0000256" key="6">
    <source>
        <dbReference type="ARBA" id="ARBA00022989"/>
    </source>
</evidence>
<dbReference type="InterPro" id="IPR008250">
    <property type="entry name" value="ATPase_P-typ_transduc_dom_A_sf"/>
</dbReference>
<dbReference type="InterPro" id="IPR023299">
    <property type="entry name" value="ATPase_P-typ_cyto_dom_N"/>
</dbReference>
<dbReference type="PRINTS" id="PR00121">
    <property type="entry name" value="NAKATPASE"/>
</dbReference>
<keyword evidence="6 9" id="KW-1133">Transmembrane helix</keyword>
<feature type="domain" description="Cation-transporting P-type ATPase N-terminal" evidence="10">
    <location>
        <begin position="44"/>
        <end position="124"/>
    </location>
</feature>
<dbReference type="PANTHER" id="PTHR24093">
    <property type="entry name" value="CATION TRANSPORTING ATPASE"/>
    <property type="match status" value="1"/>
</dbReference>
<dbReference type="GO" id="GO:0006874">
    <property type="term" value="P:intracellular calcium ion homeostasis"/>
    <property type="evidence" value="ECO:0007669"/>
    <property type="project" value="TreeGrafter"/>
</dbReference>
<dbReference type="Gene3D" id="3.40.1110.10">
    <property type="entry name" value="Calcium-transporting ATPase, cytoplasmic domain N"/>
    <property type="match status" value="1"/>
</dbReference>
<keyword evidence="12" id="KW-1185">Reference proteome</keyword>
<evidence type="ECO:0000313" key="12">
    <source>
        <dbReference type="Proteomes" id="UP000278143"/>
    </source>
</evidence>
<dbReference type="Pfam" id="PF00122">
    <property type="entry name" value="E1-E2_ATPase"/>
    <property type="match status" value="1"/>
</dbReference>
<keyword evidence="3" id="KW-0547">Nucleotide-binding</keyword>
<dbReference type="FunFam" id="2.70.150.10:FF:000028">
    <property type="entry name" value="Calcium-transporting ATPase"/>
    <property type="match status" value="1"/>
</dbReference>
<accession>A0A4P9YRZ5</accession>
<dbReference type="EMBL" id="KZ991827">
    <property type="protein sequence ID" value="RKP22666.1"/>
    <property type="molecule type" value="Genomic_DNA"/>
</dbReference>
<evidence type="ECO:0000256" key="2">
    <source>
        <dbReference type="ARBA" id="ARBA00022692"/>
    </source>
</evidence>
<dbReference type="InterPro" id="IPR001757">
    <property type="entry name" value="P_typ_ATPase"/>
</dbReference>
<proteinExistence type="predicted"/>
<dbReference type="GO" id="GO:0005524">
    <property type="term" value="F:ATP binding"/>
    <property type="evidence" value="ECO:0007669"/>
    <property type="project" value="UniProtKB-KW"/>
</dbReference>
<evidence type="ECO:0000256" key="3">
    <source>
        <dbReference type="ARBA" id="ARBA00022741"/>
    </source>
</evidence>
<dbReference type="InterPro" id="IPR023214">
    <property type="entry name" value="HAD_sf"/>
</dbReference>
<dbReference type="Gene3D" id="1.20.1110.10">
    <property type="entry name" value="Calcium-transporting ATPase, transmembrane domain"/>
    <property type="match status" value="1"/>
</dbReference>
<dbReference type="PANTHER" id="PTHR24093:SF369">
    <property type="entry name" value="CALCIUM-TRANSPORTING ATPASE"/>
    <property type="match status" value="1"/>
</dbReference>
<evidence type="ECO:0000313" key="11">
    <source>
        <dbReference type="EMBL" id="RKP22666.1"/>
    </source>
</evidence>
<evidence type="ECO:0000256" key="8">
    <source>
        <dbReference type="SAM" id="MobiDB-lite"/>
    </source>
</evidence>
<dbReference type="SUPFAM" id="SSF81660">
    <property type="entry name" value="Metal cation-transporting ATPase, ATP-binding domain N"/>
    <property type="match status" value="1"/>
</dbReference>
<dbReference type="InterPro" id="IPR004014">
    <property type="entry name" value="ATPase_P-typ_cation-transptr_N"/>
</dbReference>
<dbReference type="Gene3D" id="3.40.50.1000">
    <property type="entry name" value="HAD superfamily/HAD-like"/>
    <property type="match status" value="1"/>
</dbReference>
<feature type="transmembrane region" description="Helical" evidence="9">
    <location>
        <begin position="348"/>
        <end position="371"/>
    </location>
</feature>
<dbReference type="GO" id="GO:0012505">
    <property type="term" value="C:endomembrane system"/>
    <property type="evidence" value="ECO:0007669"/>
    <property type="project" value="UniProtKB-SubCell"/>
</dbReference>
<feature type="transmembrane region" description="Helical" evidence="9">
    <location>
        <begin position="108"/>
        <end position="125"/>
    </location>
</feature>
<evidence type="ECO:0000256" key="1">
    <source>
        <dbReference type="ARBA" id="ARBA00004127"/>
    </source>
</evidence>
<dbReference type="SUPFAM" id="SSF81653">
    <property type="entry name" value="Calcium ATPase, transduction domain A"/>
    <property type="match status" value="1"/>
</dbReference>
<dbReference type="Pfam" id="PF13246">
    <property type="entry name" value="Cation_ATPase"/>
    <property type="match status" value="1"/>
</dbReference>
<protein>
    <submittedName>
        <fullName evidence="11">E1-E2 ATPase-domain-containing protein</fullName>
    </submittedName>
</protein>
<feature type="non-terminal residue" evidence="11">
    <location>
        <position position="602"/>
    </location>
</feature>
<feature type="region of interest" description="Disordered" evidence="8">
    <location>
        <begin position="1"/>
        <end position="22"/>
    </location>
</feature>
<sequence length="602" mass="66261">MQNTPDERTPLNPGGSGGGDAHFAVSAEELDKLMEHRRTSDLQQFGGIGGIARALRVDPKQGLSQDEDRRENGDRFVRRRRRFGKNVLPDVAQRSFWSYAMEAAQDRTLFLLSIGAIISLAIGIYEDYSPQHPKDEPRVGWVEGTAILVAVLVVILTNSINDYQKEKQFRKLNAKKEDRTVKLVRDGRECEVSVYDVNVGDIMKLEPGEIVTVDGLYLDGCNLKCDESSATGESDELKKNTEESGGDCFILSGSKVLEGVGSMLTIAVGEHSLHGRTMMSLRQDSSQQTPLEQKLDRLAEMIAKMGASAALLMLMVLSLKLFITAAIARDFPEADVLIAQMVQITIQAITILVVAVPEGLPMAVTLALAYATTQMLRDNNLVRMLAACETMGSATTICSDKTGTLTQNKMTVVAGCLAEQTYKASHADEGNPRDGQPARQLDAWKEALPTTAYEIVCESIAANTTAFEGKDETGRRVFIGQKTEVALLDMLTHFGEDYRQLRFDARQLKIYPFSSQKKTMTVVVETHLGLATGSGVSSPHGDSIHRIYVKGASEIVLDRCTRYLTAAGKEKKLDKAQRSRFSQLIMDYADQALRTICLAYRD</sequence>
<dbReference type="InterPro" id="IPR059000">
    <property type="entry name" value="ATPase_P-type_domA"/>
</dbReference>
<organism evidence="11 12">
    <name type="scientific">Syncephalis pseudoplumigaleata</name>
    <dbReference type="NCBI Taxonomy" id="1712513"/>
    <lineage>
        <taxon>Eukaryota</taxon>
        <taxon>Fungi</taxon>
        <taxon>Fungi incertae sedis</taxon>
        <taxon>Zoopagomycota</taxon>
        <taxon>Zoopagomycotina</taxon>
        <taxon>Zoopagomycetes</taxon>
        <taxon>Zoopagales</taxon>
        <taxon>Piptocephalidaceae</taxon>
        <taxon>Syncephalis</taxon>
    </lineage>
</organism>
<dbReference type="NCBIfam" id="TIGR01494">
    <property type="entry name" value="ATPase_P-type"/>
    <property type="match status" value="1"/>
</dbReference>
<evidence type="ECO:0000256" key="9">
    <source>
        <dbReference type="SAM" id="Phobius"/>
    </source>
</evidence>
<dbReference type="InterPro" id="IPR023298">
    <property type="entry name" value="ATPase_P-typ_TM_dom_sf"/>
</dbReference>
<dbReference type="Pfam" id="PF00690">
    <property type="entry name" value="Cation_ATPase_N"/>
    <property type="match status" value="1"/>
</dbReference>
<dbReference type="Gene3D" id="2.70.150.10">
    <property type="entry name" value="Calcium-transporting ATPase, cytoplasmic transduction domain A"/>
    <property type="match status" value="1"/>
</dbReference>
<keyword evidence="4" id="KW-0067">ATP-binding</keyword>
<gene>
    <name evidence="11" type="ORF">SYNPS1DRAFT_19764</name>
</gene>
<dbReference type="GO" id="GO:0005886">
    <property type="term" value="C:plasma membrane"/>
    <property type="evidence" value="ECO:0007669"/>
    <property type="project" value="TreeGrafter"/>
</dbReference>
<evidence type="ECO:0000256" key="5">
    <source>
        <dbReference type="ARBA" id="ARBA00022842"/>
    </source>
</evidence>
<evidence type="ECO:0000259" key="10">
    <source>
        <dbReference type="SMART" id="SM00831"/>
    </source>
</evidence>
<dbReference type="SUPFAM" id="SSF81665">
    <property type="entry name" value="Calcium ATPase, transmembrane domain M"/>
    <property type="match status" value="1"/>
</dbReference>
<dbReference type="GO" id="GO:0005388">
    <property type="term" value="F:P-type calcium transporter activity"/>
    <property type="evidence" value="ECO:0007669"/>
    <property type="project" value="TreeGrafter"/>
</dbReference>
<dbReference type="Proteomes" id="UP000278143">
    <property type="component" value="Unassembled WGS sequence"/>
</dbReference>
<keyword evidence="2 9" id="KW-0812">Transmembrane</keyword>
<name>A0A4P9YRZ5_9FUNG</name>
<dbReference type="OrthoDB" id="3352408at2759"/>
<evidence type="ECO:0000256" key="7">
    <source>
        <dbReference type="ARBA" id="ARBA00023136"/>
    </source>
</evidence>
<dbReference type="AlphaFoldDB" id="A0A4P9YRZ5"/>
<evidence type="ECO:0000256" key="4">
    <source>
        <dbReference type="ARBA" id="ARBA00022840"/>
    </source>
</evidence>
<dbReference type="PROSITE" id="PS00154">
    <property type="entry name" value="ATPASE_E1_E2"/>
    <property type="match status" value="1"/>
</dbReference>
<keyword evidence="5" id="KW-0460">Magnesium</keyword>
<feature type="transmembrane region" description="Helical" evidence="9">
    <location>
        <begin position="307"/>
        <end position="328"/>
    </location>
</feature>
<comment type="subcellular location">
    <subcellularLocation>
        <location evidence="1">Endomembrane system</location>
        <topology evidence="1">Multi-pass membrane protein</topology>
    </subcellularLocation>
</comment>
<dbReference type="GO" id="GO:0016887">
    <property type="term" value="F:ATP hydrolysis activity"/>
    <property type="evidence" value="ECO:0007669"/>
    <property type="project" value="InterPro"/>
</dbReference>
<dbReference type="InterPro" id="IPR018303">
    <property type="entry name" value="ATPase_P-typ_P_site"/>
</dbReference>
<dbReference type="PRINTS" id="PR00119">
    <property type="entry name" value="CATATPASE"/>
</dbReference>
<dbReference type="SMART" id="SM00831">
    <property type="entry name" value="Cation_ATPase_N"/>
    <property type="match status" value="1"/>
</dbReference>
<reference evidence="12" key="1">
    <citation type="journal article" date="2018" name="Nat. Microbiol.">
        <title>Leveraging single-cell genomics to expand the fungal tree of life.</title>
        <authorList>
            <person name="Ahrendt S.R."/>
            <person name="Quandt C.A."/>
            <person name="Ciobanu D."/>
            <person name="Clum A."/>
            <person name="Salamov A."/>
            <person name="Andreopoulos B."/>
            <person name="Cheng J.F."/>
            <person name="Woyke T."/>
            <person name="Pelin A."/>
            <person name="Henrissat B."/>
            <person name="Reynolds N.K."/>
            <person name="Benny G.L."/>
            <person name="Smith M.E."/>
            <person name="James T.Y."/>
            <person name="Grigoriev I.V."/>
        </authorList>
    </citation>
    <scope>NUCLEOTIDE SEQUENCE [LARGE SCALE GENOMIC DNA]</scope>
    <source>
        <strain evidence="12">Benny S71-1</strain>
    </source>
</reference>
<keyword evidence="7 9" id="KW-0472">Membrane</keyword>
<feature type="transmembrane region" description="Helical" evidence="9">
    <location>
        <begin position="145"/>
        <end position="163"/>
    </location>
</feature>